<dbReference type="AlphaFoldDB" id="A0A6J6JI20"/>
<dbReference type="PANTHER" id="PTHR42855:SF1">
    <property type="entry name" value="ABC TRANSPORTER DOMAIN-CONTAINING PROTEIN"/>
    <property type="match status" value="1"/>
</dbReference>
<evidence type="ECO:0000313" key="5">
    <source>
        <dbReference type="EMBL" id="CAB4636802.1"/>
    </source>
</evidence>
<reference evidence="5" key="1">
    <citation type="submission" date="2020-05" db="EMBL/GenBank/DDBJ databases">
        <authorList>
            <person name="Chiriac C."/>
            <person name="Salcher M."/>
            <person name="Ghai R."/>
            <person name="Kavagutti S V."/>
        </authorList>
    </citation>
    <scope>NUCLEOTIDE SEQUENCE</scope>
</reference>
<evidence type="ECO:0000256" key="1">
    <source>
        <dbReference type="ARBA" id="ARBA00022741"/>
    </source>
</evidence>
<organism evidence="5">
    <name type="scientific">freshwater metagenome</name>
    <dbReference type="NCBI Taxonomy" id="449393"/>
    <lineage>
        <taxon>unclassified sequences</taxon>
        <taxon>metagenomes</taxon>
        <taxon>ecological metagenomes</taxon>
    </lineage>
</organism>
<evidence type="ECO:0000256" key="3">
    <source>
        <dbReference type="SAM" id="Coils"/>
    </source>
</evidence>
<dbReference type="Gene3D" id="3.40.50.300">
    <property type="entry name" value="P-loop containing nucleotide triphosphate hydrolases"/>
    <property type="match status" value="2"/>
</dbReference>
<evidence type="ECO:0000256" key="2">
    <source>
        <dbReference type="ARBA" id="ARBA00022840"/>
    </source>
</evidence>
<proteinExistence type="predicted"/>
<keyword evidence="3" id="KW-0175">Coiled coil</keyword>
<accession>A0A6J6JI20</accession>
<dbReference type="CDD" id="cd03221">
    <property type="entry name" value="ABCF_EF-3"/>
    <property type="match status" value="2"/>
</dbReference>
<dbReference type="GO" id="GO:0016887">
    <property type="term" value="F:ATP hydrolysis activity"/>
    <property type="evidence" value="ECO:0007669"/>
    <property type="project" value="InterPro"/>
</dbReference>
<protein>
    <submittedName>
        <fullName evidence="5">Unannotated protein</fullName>
    </submittedName>
</protein>
<dbReference type="PANTHER" id="PTHR42855">
    <property type="entry name" value="ABC TRANSPORTER ATP-BINDING SUBUNIT"/>
    <property type="match status" value="1"/>
</dbReference>
<dbReference type="SUPFAM" id="SSF52540">
    <property type="entry name" value="P-loop containing nucleoside triphosphate hydrolases"/>
    <property type="match status" value="2"/>
</dbReference>
<dbReference type="PROSITE" id="PS50893">
    <property type="entry name" value="ABC_TRANSPORTER_2"/>
    <property type="match status" value="2"/>
</dbReference>
<dbReference type="Pfam" id="PF00005">
    <property type="entry name" value="ABC_tran"/>
    <property type="match status" value="2"/>
</dbReference>
<name>A0A6J6JI20_9ZZZZ</name>
<dbReference type="InterPro" id="IPR003593">
    <property type="entry name" value="AAA+_ATPase"/>
</dbReference>
<dbReference type="InterPro" id="IPR017871">
    <property type="entry name" value="ABC_transporter-like_CS"/>
</dbReference>
<feature type="domain" description="ABC transporter" evidence="4">
    <location>
        <begin position="5"/>
        <end position="223"/>
    </location>
</feature>
<evidence type="ECO:0000259" key="4">
    <source>
        <dbReference type="PROSITE" id="PS50893"/>
    </source>
</evidence>
<dbReference type="InterPro" id="IPR032781">
    <property type="entry name" value="ABC_tran_Xtn"/>
</dbReference>
<feature type="coiled-coil region" evidence="3">
    <location>
        <begin position="519"/>
        <end position="578"/>
    </location>
</feature>
<dbReference type="PROSITE" id="PS00211">
    <property type="entry name" value="ABC_TRANSPORTER_1"/>
    <property type="match status" value="2"/>
</dbReference>
<dbReference type="SMART" id="SM00382">
    <property type="entry name" value="AAA"/>
    <property type="match status" value="2"/>
</dbReference>
<dbReference type="GO" id="GO:0005524">
    <property type="term" value="F:ATP binding"/>
    <property type="evidence" value="ECO:0007669"/>
    <property type="project" value="UniProtKB-KW"/>
</dbReference>
<dbReference type="InterPro" id="IPR003439">
    <property type="entry name" value="ABC_transporter-like_ATP-bd"/>
</dbReference>
<dbReference type="InterPro" id="IPR051309">
    <property type="entry name" value="ABCF_ATPase"/>
</dbReference>
<keyword evidence="1" id="KW-0547">Nucleotide-binding</keyword>
<feature type="domain" description="ABC transporter" evidence="4">
    <location>
        <begin position="287"/>
        <end position="508"/>
    </location>
</feature>
<gene>
    <name evidence="5" type="ORF">UFOPK2106_00594</name>
</gene>
<dbReference type="InterPro" id="IPR027417">
    <property type="entry name" value="P-loop_NTPase"/>
</dbReference>
<sequence length="587" mass="65036">MAHLLGAERIRLSFATTEVFKDLTIGVQDGDRIGIVGKNGDGKSTLLRLFAKIQDPDGGQITKRSDVRIGMLDQLDDFLPDQTIAQVVIGDLAEHEWAGNPKVRDIFSGLLADFDFDQKVAQLSGGQRRRVALAALLADEWDILMLDEPTNHLDIEGVAWLAQHLKTRWGKASGGLLVVTHDRWFLDEVCNLTWEVHDGVVDVYDGGYAAYILERNERARSQAASESRRQNLLRKELAWLRRGAPARTTKPKFRIDAANELIANEPPPRDSVNLAKLATTRLGKDVLDIEDLSYSIDGLQLLSDVTLRLGPGDRIGLLGANGAGKTTFLRLILGSLTPTSGRVKLGKTVVPAILSQEVRELDEFADQRIFELIAREKRTFVVDKKEVGISQLVEQLGFTSLQLQTPIGDLSGGQRRRLQLLRLLFGEPNLLILDEPTNDLDTDMLAQVEDLLDSWPGTLIVVSHDRYLLERVTDMQYALLGDGALRHLPRGVDQYLELRKSGGVQVEAPALKVTSGAQARASQKNLQKLERAIAKAEAEELEVRADLEKHDPTDYEGLAALASRAQELATKRDQLEASWLAESENRA</sequence>
<dbReference type="EMBL" id="CAEZVS010000075">
    <property type="protein sequence ID" value="CAB4636802.1"/>
    <property type="molecule type" value="Genomic_DNA"/>
</dbReference>
<keyword evidence="2" id="KW-0067">ATP-binding</keyword>
<dbReference type="Pfam" id="PF12848">
    <property type="entry name" value="ABC_tran_Xtn"/>
    <property type="match status" value="1"/>
</dbReference>